<feature type="transmembrane region" description="Helical" evidence="1">
    <location>
        <begin position="64"/>
        <end position="81"/>
    </location>
</feature>
<sequence length="259" mass="29830">MFGQLTAKDFAVLRIPLESGRQSPDSVGGILFLGIFLQWLLYFLTYYVAGAYTRFPNIEKVQDTHFWITIILSGLSLLFCIPTVYRKLDKLQYLISIIVSQNLFGVFPYFCGLFLIGEGPNATTEMMITFTYISLTIAIVLFIATSIRFYILLKKGKYREGSTRGIIRSKVEATSYLPFAIIGGLGLFYILQYMIKSGALASFEHFIMTLLFLLIFYAMIFVLPEQLVILYCKFRFKSFTFNERGYLYSEEENKTYKVT</sequence>
<feature type="transmembrane region" description="Helical" evidence="1">
    <location>
        <begin position="174"/>
        <end position="195"/>
    </location>
</feature>
<feature type="transmembrane region" description="Helical" evidence="1">
    <location>
        <begin position="207"/>
        <end position="232"/>
    </location>
</feature>
<accession>A0A1L3MMD1</accession>
<evidence type="ECO:0000313" key="3">
    <source>
        <dbReference type="Proteomes" id="UP000181936"/>
    </source>
</evidence>
<organism evidence="2 3">
    <name type="scientific">Bacillus weihaiensis</name>
    <dbReference type="NCBI Taxonomy" id="1547283"/>
    <lineage>
        <taxon>Bacteria</taxon>
        <taxon>Bacillati</taxon>
        <taxon>Bacillota</taxon>
        <taxon>Bacilli</taxon>
        <taxon>Bacillales</taxon>
        <taxon>Bacillaceae</taxon>
        <taxon>Bacillus</taxon>
    </lineage>
</organism>
<dbReference type="OrthoDB" id="2435178at2"/>
<keyword evidence="1" id="KW-1133">Transmembrane helix</keyword>
<evidence type="ECO:0000256" key="1">
    <source>
        <dbReference type="SAM" id="Phobius"/>
    </source>
</evidence>
<dbReference type="EMBL" id="CP016020">
    <property type="protein sequence ID" value="APH03503.1"/>
    <property type="molecule type" value="Genomic_DNA"/>
</dbReference>
<keyword evidence="1" id="KW-0472">Membrane</keyword>
<dbReference type="STRING" id="1547283.A9C19_01325"/>
<dbReference type="KEGG" id="bwh:A9C19_01325"/>
<protein>
    <submittedName>
        <fullName evidence="2">ABC transporter ATPase</fullName>
    </submittedName>
</protein>
<keyword evidence="1" id="KW-0812">Transmembrane</keyword>
<gene>
    <name evidence="2" type="ORF">A9C19_01325</name>
</gene>
<reference evidence="2 3" key="1">
    <citation type="journal article" date="2016" name="Sci. Rep.">
        <title>Complete genome sequence and transcriptomic analysis of a novel marine strain Bacillus weihaiensis reveals the mechanism of brown algae degradation.</title>
        <authorList>
            <person name="Zhu Y."/>
            <person name="Chen P."/>
            <person name="Bao Y."/>
            <person name="Men Y."/>
            <person name="Zeng Y."/>
            <person name="Yang J."/>
            <person name="Sun J."/>
            <person name="Sun Y."/>
        </authorList>
    </citation>
    <scope>NUCLEOTIDE SEQUENCE [LARGE SCALE GENOMIC DNA]</scope>
    <source>
        <strain evidence="2 3">Alg07</strain>
    </source>
</reference>
<dbReference type="AlphaFoldDB" id="A0A1L3MMD1"/>
<feature type="transmembrane region" description="Helical" evidence="1">
    <location>
        <begin position="30"/>
        <end position="52"/>
    </location>
</feature>
<feature type="transmembrane region" description="Helical" evidence="1">
    <location>
        <begin position="93"/>
        <end position="116"/>
    </location>
</feature>
<proteinExistence type="predicted"/>
<feature type="transmembrane region" description="Helical" evidence="1">
    <location>
        <begin position="128"/>
        <end position="153"/>
    </location>
</feature>
<name>A0A1L3MMD1_9BACI</name>
<evidence type="ECO:0000313" key="2">
    <source>
        <dbReference type="EMBL" id="APH03503.1"/>
    </source>
</evidence>
<dbReference type="RefSeq" id="WP_072578293.1">
    <property type="nucleotide sequence ID" value="NZ_CP016020.1"/>
</dbReference>
<dbReference type="Proteomes" id="UP000181936">
    <property type="component" value="Chromosome"/>
</dbReference>
<keyword evidence="3" id="KW-1185">Reference proteome</keyword>